<gene>
    <name evidence="1" type="ORF">O6H91_05G053900</name>
</gene>
<proteinExistence type="predicted"/>
<accession>A0ACC2DN93</accession>
<reference evidence="2" key="1">
    <citation type="journal article" date="2024" name="Proc. Natl. Acad. Sci. U.S.A.">
        <title>Extraordinary preservation of gene collinearity over three hundred million years revealed in homosporous lycophytes.</title>
        <authorList>
            <person name="Li C."/>
            <person name="Wickell D."/>
            <person name="Kuo L.Y."/>
            <person name="Chen X."/>
            <person name="Nie B."/>
            <person name="Liao X."/>
            <person name="Peng D."/>
            <person name="Ji J."/>
            <person name="Jenkins J."/>
            <person name="Williams M."/>
            <person name="Shu S."/>
            <person name="Plott C."/>
            <person name="Barry K."/>
            <person name="Rajasekar S."/>
            <person name="Grimwood J."/>
            <person name="Han X."/>
            <person name="Sun S."/>
            <person name="Hou Z."/>
            <person name="He W."/>
            <person name="Dai G."/>
            <person name="Sun C."/>
            <person name="Schmutz J."/>
            <person name="Leebens-Mack J.H."/>
            <person name="Li F.W."/>
            <person name="Wang L."/>
        </authorList>
    </citation>
    <scope>NUCLEOTIDE SEQUENCE [LARGE SCALE GENOMIC DNA]</scope>
    <source>
        <strain evidence="2">cv. PW_Plant_1</strain>
    </source>
</reference>
<comment type="caution">
    <text evidence="1">The sequence shown here is derived from an EMBL/GenBank/DDBJ whole genome shotgun (WGS) entry which is preliminary data.</text>
</comment>
<keyword evidence="2" id="KW-1185">Reference proteome</keyword>
<name>A0ACC2DN93_DIPCM</name>
<protein>
    <submittedName>
        <fullName evidence="1">Uncharacterized protein</fullName>
    </submittedName>
</protein>
<evidence type="ECO:0000313" key="2">
    <source>
        <dbReference type="Proteomes" id="UP001162992"/>
    </source>
</evidence>
<evidence type="ECO:0000313" key="1">
    <source>
        <dbReference type="EMBL" id="KAJ7555763.1"/>
    </source>
</evidence>
<dbReference type="EMBL" id="CM055096">
    <property type="protein sequence ID" value="KAJ7555763.1"/>
    <property type="molecule type" value="Genomic_DNA"/>
</dbReference>
<dbReference type="Proteomes" id="UP001162992">
    <property type="component" value="Chromosome 5"/>
</dbReference>
<organism evidence="1 2">
    <name type="scientific">Diphasiastrum complanatum</name>
    <name type="common">Issler's clubmoss</name>
    <name type="synonym">Lycopodium complanatum</name>
    <dbReference type="NCBI Taxonomy" id="34168"/>
    <lineage>
        <taxon>Eukaryota</taxon>
        <taxon>Viridiplantae</taxon>
        <taxon>Streptophyta</taxon>
        <taxon>Embryophyta</taxon>
        <taxon>Tracheophyta</taxon>
        <taxon>Lycopodiopsida</taxon>
        <taxon>Lycopodiales</taxon>
        <taxon>Lycopodiaceae</taxon>
        <taxon>Lycopodioideae</taxon>
        <taxon>Diphasiastrum</taxon>
    </lineage>
</organism>
<sequence>MTISFFRDAGKAKASAKRQRRSQLLQKLDHLRQLELQPRHDSLHSEVLLAATELRALDAAEAAGARVQSRTNLIREGDAPSRYFFNQLHLKHKNEDINAVQNEN</sequence>